<feature type="chain" id="PRO_5029822065" description="DUF732 domain-containing protein" evidence="1">
    <location>
        <begin position="30"/>
        <end position="121"/>
    </location>
</feature>
<sequence>MNTARTFASLLAAAATAALLTTTASNAFAAPDTGSASGSSGCGTRSSADQLFLNSYAEAYDTCDSQDAAIQLARAECNWLRAYGNSAHNQIVIAERSRPSVKYPYIFLDAAITAYCPQYEI</sequence>
<feature type="signal peptide" evidence="1">
    <location>
        <begin position="1"/>
        <end position="29"/>
    </location>
</feature>
<comment type="caution">
    <text evidence="3">The sequence shown here is derived from an EMBL/GenBank/DDBJ whole genome shotgun (WGS) entry which is preliminary data.</text>
</comment>
<reference evidence="3 4" key="1">
    <citation type="submission" date="2019-10" db="EMBL/GenBank/DDBJ databases">
        <title>Nocardia macrotermitis sp. nov. and Nocardia aurantia sp. nov., isolated from the gut of fungus growing-termite Macrotermes natalensis.</title>
        <authorList>
            <person name="Benndorf R."/>
            <person name="Schwitalla J."/>
            <person name="Martin K."/>
            <person name="De Beer W."/>
            <person name="Kaster A.-K."/>
            <person name="Vollmers J."/>
            <person name="Poulsen M."/>
            <person name="Beemelmanns C."/>
        </authorList>
    </citation>
    <scope>NUCLEOTIDE SEQUENCE [LARGE SCALE GENOMIC DNA]</scope>
    <source>
        <strain evidence="3 4">RB20</strain>
    </source>
</reference>
<organism evidence="3 4">
    <name type="scientific">Nocardia macrotermitis</name>
    <dbReference type="NCBI Taxonomy" id="2585198"/>
    <lineage>
        <taxon>Bacteria</taxon>
        <taxon>Bacillati</taxon>
        <taxon>Actinomycetota</taxon>
        <taxon>Actinomycetes</taxon>
        <taxon>Mycobacteriales</taxon>
        <taxon>Nocardiaceae</taxon>
        <taxon>Nocardia</taxon>
    </lineage>
</organism>
<keyword evidence="4" id="KW-1185">Reference proteome</keyword>
<feature type="domain" description="DUF732" evidence="2">
    <location>
        <begin position="48"/>
        <end position="118"/>
    </location>
</feature>
<protein>
    <recommendedName>
        <fullName evidence="2">DUF732 domain-containing protein</fullName>
    </recommendedName>
</protein>
<evidence type="ECO:0000256" key="1">
    <source>
        <dbReference type="SAM" id="SignalP"/>
    </source>
</evidence>
<proteinExistence type="predicted"/>
<dbReference type="OrthoDB" id="4549149at2"/>
<dbReference type="EMBL" id="WEGK01000002">
    <property type="protein sequence ID" value="MQY18082.1"/>
    <property type="molecule type" value="Genomic_DNA"/>
</dbReference>
<dbReference type="InterPro" id="IPR007969">
    <property type="entry name" value="DUF732"/>
</dbReference>
<name>A0A7K0CYQ6_9NOCA</name>
<gene>
    <name evidence="3" type="ORF">NRB20_11510</name>
</gene>
<accession>A0A7K0CYQ6</accession>
<dbReference type="AlphaFoldDB" id="A0A7K0CYQ6"/>
<keyword evidence="1" id="KW-0732">Signal</keyword>
<evidence type="ECO:0000259" key="2">
    <source>
        <dbReference type="Pfam" id="PF05305"/>
    </source>
</evidence>
<dbReference type="Proteomes" id="UP000438448">
    <property type="component" value="Unassembled WGS sequence"/>
</dbReference>
<dbReference type="RefSeq" id="WP_153408120.1">
    <property type="nucleotide sequence ID" value="NZ_WEGK01000002.1"/>
</dbReference>
<dbReference type="Pfam" id="PF05305">
    <property type="entry name" value="DUF732"/>
    <property type="match status" value="1"/>
</dbReference>
<evidence type="ECO:0000313" key="3">
    <source>
        <dbReference type="EMBL" id="MQY18082.1"/>
    </source>
</evidence>
<evidence type="ECO:0000313" key="4">
    <source>
        <dbReference type="Proteomes" id="UP000438448"/>
    </source>
</evidence>